<evidence type="ECO:0000259" key="9">
    <source>
        <dbReference type="PROSITE" id="PS50067"/>
    </source>
</evidence>
<dbReference type="GO" id="GO:0008017">
    <property type="term" value="F:microtubule binding"/>
    <property type="evidence" value="ECO:0007669"/>
    <property type="project" value="InterPro"/>
</dbReference>
<protein>
    <submittedName>
        <fullName evidence="12">Kinesin motor domain-containing protein</fullName>
    </submittedName>
</protein>
<accession>A0A183G1S8</accession>
<evidence type="ECO:0000256" key="6">
    <source>
        <dbReference type="ARBA" id="ARBA00023175"/>
    </source>
</evidence>
<dbReference type="SUPFAM" id="SSF52540">
    <property type="entry name" value="P-loop containing nucleoside triphosphate hydrolases"/>
    <property type="match status" value="1"/>
</dbReference>
<dbReference type="OrthoDB" id="3176171at2759"/>
<keyword evidence="6" id="KW-0505">Motor protein</keyword>
<dbReference type="EMBL" id="UZAH01028729">
    <property type="protein sequence ID" value="VDP02005.1"/>
    <property type="molecule type" value="Genomic_DNA"/>
</dbReference>
<dbReference type="Proteomes" id="UP000050761">
    <property type="component" value="Unassembled WGS sequence"/>
</dbReference>
<organism evidence="11 12">
    <name type="scientific">Heligmosomoides polygyrus</name>
    <name type="common">Parasitic roundworm</name>
    <dbReference type="NCBI Taxonomy" id="6339"/>
    <lineage>
        <taxon>Eukaryota</taxon>
        <taxon>Metazoa</taxon>
        <taxon>Ecdysozoa</taxon>
        <taxon>Nematoda</taxon>
        <taxon>Chromadorea</taxon>
        <taxon>Rhabditida</taxon>
        <taxon>Rhabditina</taxon>
        <taxon>Rhabditomorpha</taxon>
        <taxon>Strongyloidea</taxon>
        <taxon>Heligmosomidae</taxon>
        <taxon>Heligmosomoides</taxon>
    </lineage>
</organism>
<evidence type="ECO:0000256" key="1">
    <source>
        <dbReference type="ARBA" id="ARBA00004245"/>
    </source>
</evidence>
<keyword evidence="4" id="KW-0067">ATP-binding</keyword>
<dbReference type="Pfam" id="PF00225">
    <property type="entry name" value="Kinesin"/>
    <property type="match status" value="1"/>
</dbReference>
<accession>A0A3P8B4J2</accession>
<dbReference type="InterPro" id="IPR001752">
    <property type="entry name" value="Kinesin_motor_dom"/>
</dbReference>
<dbReference type="PANTHER" id="PTHR47968:SF36">
    <property type="entry name" value="KINESIN HEAVY CHAIN ISOFORM X1"/>
    <property type="match status" value="1"/>
</dbReference>
<dbReference type="PROSITE" id="PS50067">
    <property type="entry name" value="KINESIN_MOTOR_2"/>
    <property type="match status" value="1"/>
</dbReference>
<comment type="caution">
    <text evidence="8">Lacks conserved residue(s) required for the propagation of feature annotation.</text>
</comment>
<dbReference type="AlphaFoldDB" id="A0A183G1S8"/>
<dbReference type="InterPro" id="IPR027640">
    <property type="entry name" value="Kinesin-like_fam"/>
</dbReference>
<feature type="domain" description="Kinesin motor" evidence="9">
    <location>
        <begin position="9"/>
        <end position="72"/>
    </location>
</feature>
<dbReference type="GO" id="GO:0007018">
    <property type="term" value="P:microtubule-based movement"/>
    <property type="evidence" value="ECO:0007669"/>
    <property type="project" value="InterPro"/>
</dbReference>
<proteinExistence type="inferred from homology"/>
<keyword evidence="7" id="KW-0963">Cytoplasm</keyword>
<evidence type="ECO:0000256" key="7">
    <source>
        <dbReference type="ARBA" id="ARBA00023212"/>
    </source>
</evidence>
<evidence type="ECO:0000256" key="5">
    <source>
        <dbReference type="ARBA" id="ARBA00023054"/>
    </source>
</evidence>
<evidence type="ECO:0000313" key="11">
    <source>
        <dbReference type="Proteomes" id="UP000050761"/>
    </source>
</evidence>
<gene>
    <name evidence="10" type="ORF">HPBE_LOCUS15182</name>
</gene>
<comment type="similarity">
    <text evidence="8">Belongs to the TRAFAC class myosin-kinesin ATPase superfamily. Kinesin family.</text>
</comment>
<dbReference type="GO" id="GO:0003777">
    <property type="term" value="F:microtubule motor activity"/>
    <property type="evidence" value="ECO:0007669"/>
    <property type="project" value="InterPro"/>
</dbReference>
<evidence type="ECO:0000256" key="3">
    <source>
        <dbReference type="ARBA" id="ARBA00022741"/>
    </source>
</evidence>
<keyword evidence="5" id="KW-0175">Coiled coil</keyword>
<sequence length="117" mass="13209">MAEGPAECGVQVFCRIRPLNKTEEKNGDRFLPKFPSEDTISIGGKVFVYDKVFTPNTTQEQVYMGAAYHIVKTSSGKTHTMEGVIGDQTMQGIIPRIVQDIFNHIYTMDTELEPLYF</sequence>
<name>A0A183G1S8_HELPZ</name>
<dbReference type="PANTHER" id="PTHR47968">
    <property type="entry name" value="CENTROMERE PROTEIN E"/>
    <property type="match status" value="1"/>
</dbReference>
<comment type="subcellular location">
    <subcellularLocation>
        <location evidence="1">Cytoplasm</location>
        <location evidence="1">Cytoskeleton</location>
    </subcellularLocation>
</comment>
<dbReference type="GO" id="GO:0005874">
    <property type="term" value="C:microtubule"/>
    <property type="evidence" value="ECO:0007669"/>
    <property type="project" value="UniProtKB-KW"/>
</dbReference>
<evidence type="ECO:0000256" key="4">
    <source>
        <dbReference type="ARBA" id="ARBA00022840"/>
    </source>
</evidence>
<dbReference type="GO" id="GO:0005524">
    <property type="term" value="F:ATP binding"/>
    <property type="evidence" value="ECO:0007669"/>
    <property type="project" value="UniProtKB-KW"/>
</dbReference>
<evidence type="ECO:0000313" key="10">
    <source>
        <dbReference type="EMBL" id="VDP02005.1"/>
    </source>
</evidence>
<reference evidence="10 11" key="1">
    <citation type="submission" date="2018-11" db="EMBL/GenBank/DDBJ databases">
        <authorList>
            <consortium name="Pathogen Informatics"/>
        </authorList>
    </citation>
    <scope>NUCLEOTIDE SEQUENCE [LARGE SCALE GENOMIC DNA]</scope>
</reference>
<dbReference type="InterPro" id="IPR036961">
    <property type="entry name" value="Kinesin_motor_dom_sf"/>
</dbReference>
<evidence type="ECO:0000313" key="12">
    <source>
        <dbReference type="WBParaSite" id="HPBE_0001518301-mRNA-1"/>
    </source>
</evidence>
<keyword evidence="2" id="KW-0493">Microtubule</keyword>
<reference evidence="12" key="2">
    <citation type="submission" date="2019-09" db="UniProtKB">
        <authorList>
            <consortium name="WormBaseParasite"/>
        </authorList>
    </citation>
    <scope>IDENTIFICATION</scope>
</reference>
<evidence type="ECO:0000256" key="8">
    <source>
        <dbReference type="PROSITE-ProRule" id="PRU00283"/>
    </source>
</evidence>
<keyword evidence="11" id="KW-1185">Reference proteome</keyword>
<dbReference type="Gene3D" id="3.40.850.10">
    <property type="entry name" value="Kinesin motor domain"/>
    <property type="match status" value="1"/>
</dbReference>
<keyword evidence="3" id="KW-0547">Nucleotide-binding</keyword>
<dbReference type="WBParaSite" id="HPBE_0001518301-mRNA-1">
    <property type="protein sequence ID" value="HPBE_0001518301-mRNA-1"/>
    <property type="gene ID" value="HPBE_0001518301"/>
</dbReference>
<keyword evidence="7" id="KW-0206">Cytoskeleton</keyword>
<evidence type="ECO:0000256" key="2">
    <source>
        <dbReference type="ARBA" id="ARBA00022701"/>
    </source>
</evidence>
<dbReference type="InterPro" id="IPR027417">
    <property type="entry name" value="P-loop_NTPase"/>
</dbReference>